<organism evidence="1 2">
    <name type="scientific">Pedobacter yonginense</name>
    <dbReference type="NCBI Taxonomy" id="651869"/>
    <lineage>
        <taxon>Bacteria</taxon>
        <taxon>Pseudomonadati</taxon>
        <taxon>Bacteroidota</taxon>
        <taxon>Sphingobacteriia</taxon>
        <taxon>Sphingobacteriales</taxon>
        <taxon>Sphingobacteriaceae</taxon>
        <taxon>Pedobacter</taxon>
    </lineage>
</organism>
<accession>A0A317EPX0</accession>
<dbReference type="Proteomes" id="UP000245379">
    <property type="component" value="Unassembled WGS sequence"/>
</dbReference>
<sequence length="146" mass="15394">MPKDELVYTGPTVIEFKNHLLSRVTAKQPAGVTANAVLARTASVNTRGTDTIYVQLVGPQRTAATEIGFSVATTSTAVAGTHYNFRPAGSNKVTIPANSSVGYLLVDMIPGSVTGTATFPLVLTLTGNGDTFPSENYKTFTLTLRN</sequence>
<comment type="caution">
    <text evidence="1">The sequence shown here is derived from an EMBL/GenBank/DDBJ whole genome shotgun (WGS) entry which is preliminary data.</text>
</comment>
<proteinExistence type="predicted"/>
<dbReference type="EMBL" id="QGNZ01000002">
    <property type="protein sequence ID" value="PWS27979.1"/>
    <property type="molecule type" value="Genomic_DNA"/>
</dbReference>
<evidence type="ECO:0000313" key="2">
    <source>
        <dbReference type="Proteomes" id="UP000245379"/>
    </source>
</evidence>
<dbReference type="AlphaFoldDB" id="A0A317EPX0"/>
<protein>
    <recommendedName>
        <fullName evidence="3">DUF4843 domain-containing protein</fullName>
    </recommendedName>
</protein>
<gene>
    <name evidence="1" type="ORF">DHW03_10475</name>
</gene>
<evidence type="ECO:0000313" key="1">
    <source>
        <dbReference type="EMBL" id="PWS27979.1"/>
    </source>
</evidence>
<name>A0A317EPX0_9SPHI</name>
<keyword evidence="2" id="KW-1185">Reference proteome</keyword>
<reference evidence="1 2" key="1">
    <citation type="submission" date="2018-05" db="EMBL/GenBank/DDBJ databases">
        <title>Pedobacter paludis sp. nov., isolated from wetland soil.</title>
        <authorList>
            <person name="Zhang Y."/>
            <person name="Wang G."/>
        </authorList>
    </citation>
    <scope>NUCLEOTIDE SEQUENCE [LARGE SCALE GENOMIC DNA]</scope>
    <source>
        <strain evidence="1 2">KCTC22721</strain>
    </source>
</reference>
<evidence type="ECO:0008006" key="3">
    <source>
        <dbReference type="Google" id="ProtNLM"/>
    </source>
</evidence>